<reference evidence="2" key="1">
    <citation type="submission" date="2018-01" db="EMBL/GenBank/DDBJ databases">
        <title>An insight into the sialome of Amazonian anophelines.</title>
        <authorList>
            <person name="Ribeiro J.M."/>
            <person name="Scarpassa V."/>
            <person name="Calvo E."/>
        </authorList>
    </citation>
    <scope>NUCLEOTIDE SEQUENCE</scope>
</reference>
<keyword evidence="1" id="KW-1133">Transmembrane helix</keyword>
<keyword evidence="1" id="KW-0472">Membrane</keyword>
<name>A0A2M4D2K8_ANODA</name>
<proteinExistence type="predicted"/>
<dbReference type="EMBL" id="GGFL01007150">
    <property type="protein sequence ID" value="MBW71328.1"/>
    <property type="molecule type" value="Transcribed_RNA"/>
</dbReference>
<evidence type="ECO:0000313" key="2">
    <source>
        <dbReference type="EMBL" id="MBW71328.1"/>
    </source>
</evidence>
<evidence type="ECO:0000256" key="1">
    <source>
        <dbReference type="SAM" id="Phobius"/>
    </source>
</evidence>
<dbReference type="AlphaFoldDB" id="A0A2M4D2K8"/>
<sequence length="81" mass="9063">MFFRYFCAFSANSFTVFATQLLQYMLRFRFRPNFSMGCSWWTLGGFIDFGTISILTTPTLLTIASSTRSGQIPPGNGIPAS</sequence>
<keyword evidence="1" id="KW-0812">Transmembrane</keyword>
<accession>A0A2M4D2K8</accession>
<feature type="transmembrane region" description="Helical" evidence="1">
    <location>
        <begin position="6"/>
        <end position="26"/>
    </location>
</feature>
<protein>
    <submittedName>
        <fullName evidence="2">Uncharacterized protein</fullName>
    </submittedName>
</protein>
<organism evidence="2">
    <name type="scientific">Anopheles darlingi</name>
    <name type="common">Mosquito</name>
    <dbReference type="NCBI Taxonomy" id="43151"/>
    <lineage>
        <taxon>Eukaryota</taxon>
        <taxon>Metazoa</taxon>
        <taxon>Ecdysozoa</taxon>
        <taxon>Arthropoda</taxon>
        <taxon>Hexapoda</taxon>
        <taxon>Insecta</taxon>
        <taxon>Pterygota</taxon>
        <taxon>Neoptera</taxon>
        <taxon>Endopterygota</taxon>
        <taxon>Diptera</taxon>
        <taxon>Nematocera</taxon>
        <taxon>Culicoidea</taxon>
        <taxon>Culicidae</taxon>
        <taxon>Anophelinae</taxon>
        <taxon>Anopheles</taxon>
    </lineage>
</organism>